<reference evidence="2" key="1">
    <citation type="submission" date="2021-07" db="EMBL/GenBank/DDBJ databases">
        <authorList>
            <person name="Branca A.L. A."/>
        </authorList>
    </citation>
    <scope>NUCLEOTIDE SEQUENCE</scope>
</reference>
<accession>A0A9W4NU68</accession>
<name>A0A9W4NU68_9EURO</name>
<evidence type="ECO:0000256" key="1">
    <source>
        <dbReference type="SAM" id="Phobius"/>
    </source>
</evidence>
<organism evidence="2 3">
    <name type="scientific">Penicillium salamii</name>
    <dbReference type="NCBI Taxonomy" id="1612424"/>
    <lineage>
        <taxon>Eukaryota</taxon>
        <taxon>Fungi</taxon>
        <taxon>Dikarya</taxon>
        <taxon>Ascomycota</taxon>
        <taxon>Pezizomycotina</taxon>
        <taxon>Eurotiomycetes</taxon>
        <taxon>Eurotiomycetidae</taxon>
        <taxon>Eurotiales</taxon>
        <taxon>Aspergillaceae</taxon>
        <taxon>Penicillium</taxon>
    </lineage>
</organism>
<dbReference type="GO" id="GO:0003779">
    <property type="term" value="F:actin binding"/>
    <property type="evidence" value="ECO:0007669"/>
    <property type="project" value="InterPro"/>
</dbReference>
<gene>
    <name evidence="2" type="ORF">PSALAMII_LOCUS9323</name>
</gene>
<keyword evidence="1" id="KW-1133">Transmembrane helix</keyword>
<comment type="caution">
    <text evidence="2">The sequence shown here is derived from an EMBL/GenBank/DDBJ whole genome shotgun (WGS) entry which is preliminary data.</text>
</comment>
<feature type="transmembrane region" description="Helical" evidence="1">
    <location>
        <begin position="56"/>
        <end position="77"/>
    </location>
</feature>
<sequence length="80" mass="8853">MSQWNRYGDFFQGNLAWLTAATVYIVLVLTAIQVSLATDVLAGNNTFQSASYGFTAFSILGPLVALSLIILTFYYMFINN</sequence>
<evidence type="ECO:0000313" key="2">
    <source>
        <dbReference type="EMBL" id="CAG8417119.1"/>
    </source>
</evidence>
<feature type="transmembrane region" description="Helical" evidence="1">
    <location>
        <begin position="15"/>
        <end position="36"/>
    </location>
</feature>
<dbReference type="EMBL" id="CAJVPD010000274">
    <property type="protein sequence ID" value="CAG8417119.1"/>
    <property type="molecule type" value="Genomic_DNA"/>
</dbReference>
<dbReference type="PROSITE" id="PS00414">
    <property type="entry name" value="PROFILIN"/>
    <property type="match status" value="1"/>
</dbReference>
<protein>
    <submittedName>
        <fullName evidence="2">Uncharacterized protein</fullName>
    </submittedName>
</protein>
<keyword evidence="1" id="KW-0812">Transmembrane</keyword>
<dbReference type="Proteomes" id="UP001152592">
    <property type="component" value="Unassembled WGS sequence"/>
</dbReference>
<dbReference type="InterPro" id="IPR046536">
    <property type="entry name" value="DUF6601"/>
</dbReference>
<dbReference type="AlphaFoldDB" id="A0A9W4NU68"/>
<proteinExistence type="predicted"/>
<dbReference type="Pfam" id="PF20246">
    <property type="entry name" value="DUF6601"/>
    <property type="match status" value="1"/>
</dbReference>
<dbReference type="OrthoDB" id="5086500at2759"/>
<evidence type="ECO:0000313" key="3">
    <source>
        <dbReference type="Proteomes" id="UP001152592"/>
    </source>
</evidence>
<keyword evidence="1" id="KW-0472">Membrane</keyword>
<dbReference type="InterPro" id="IPR027310">
    <property type="entry name" value="Profilin_CS"/>
</dbReference>